<dbReference type="SUPFAM" id="SSF56176">
    <property type="entry name" value="FAD-binding/transporter-associated domain-like"/>
    <property type="match status" value="1"/>
</dbReference>
<comment type="subcellular location">
    <subcellularLocation>
        <location evidence="1">Membrane</location>
        <topology evidence="1">Multi-pass membrane protein</topology>
    </subcellularLocation>
</comment>
<dbReference type="Pfam" id="PF01595">
    <property type="entry name" value="CNNM"/>
    <property type="match status" value="1"/>
</dbReference>
<dbReference type="InterPro" id="IPR002550">
    <property type="entry name" value="CNNM"/>
</dbReference>
<dbReference type="PANTHER" id="PTHR22777">
    <property type="entry name" value="HEMOLYSIN-RELATED"/>
    <property type="match status" value="1"/>
</dbReference>
<feature type="transmembrane region" description="Helical" evidence="10">
    <location>
        <begin position="59"/>
        <end position="84"/>
    </location>
</feature>
<evidence type="ECO:0000259" key="12">
    <source>
        <dbReference type="PROSITE" id="PS51846"/>
    </source>
</evidence>
<evidence type="ECO:0000256" key="8">
    <source>
        <dbReference type="PROSITE-ProRule" id="PRU00703"/>
    </source>
</evidence>
<evidence type="ECO:0000256" key="3">
    <source>
        <dbReference type="ARBA" id="ARBA00022692"/>
    </source>
</evidence>
<evidence type="ECO:0000313" key="13">
    <source>
        <dbReference type="EMBL" id="MCR1899946.1"/>
    </source>
</evidence>
<evidence type="ECO:0000256" key="5">
    <source>
        <dbReference type="ARBA" id="ARBA00022989"/>
    </source>
</evidence>
<dbReference type="RefSeq" id="WP_257532779.1">
    <property type="nucleotide sequence ID" value="NZ_JANKAS010000016.1"/>
</dbReference>
<feature type="domain" description="CNNM transmembrane" evidence="12">
    <location>
        <begin position="1"/>
        <end position="185"/>
    </location>
</feature>
<accession>A0AAE3HG13</accession>
<dbReference type="AlphaFoldDB" id="A0AAE3HG13"/>
<dbReference type="SUPFAM" id="SSF54631">
    <property type="entry name" value="CBS-domain pair"/>
    <property type="match status" value="1"/>
</dbReference>
<dbReference type="InterPro" id="IPR046342">
    <property type="entry name" value="CBS_dom_sf"/>
</dbReference>
<dbReference type="InterPro" id="IPR044751">
    <property type="entry name" value="Ion_transp-like_CBS"/>
</dbReference>
<keyword evidence="3 9" id="KW-0812">Transmembrane</keyword>
<organism evidence="13 14">
    <name type="scientific">Irregularibacter muris</name>
    <dbReference type="NCBI Taxonomy" id="1796619"/>
    <lineage>
        <taxon>Bacteria</taxon>
        <taxon>Bacillati</taxon>
        <taxon>Bacillota</taxon>
        <taxon>Clostridia</taxon>
        <taxon>Eubacteriales</taxon>
        <taxon>Eubacteriaceae</taxon>
        <taxon>Irregularibacter</taxon>
    </lineage>
</organism>
<dbReference type="PROSITE" id="PS51846">
    <property type="entry name" value="CNNM"/>
    <property type="match status" value="1"/>
</dbReference>
<gene>
    <name evidence="13" type="ORF">NSA47_13295</name>
</gene>
<keyword evidence="6 8" id="KW-0129">CBS domain</keyword>
<dbReference type="Gene3D" id="3.10.580.10">
    <property type="entry name" value="CBS-domain"/>
    <property type="match status" value="1"/>
</dbReference>
<dbReference type="GO" id="GO:0050660">
    <property type="term" value="F:flavin adenine dinucleotide binding"/>
    <property type="evidence" value="ECO:0007669"/>
    <property type="project" value="InterPro"/>
</dbReference>
<comment type="similarity">
    <text evidence="2">Belongs to the UPF0053 family.</text>
</comment>
<proteinExistence type="inferred from homology"/>
<keyword evidence="5 9" id="KW-1133">Transmembrane helix</keyword>
<evidence type="ECO:0000256" key="7">
    <source>
        <dbReference type="ARBA" id="ARBA00023136"/>
    </source>
</evidence>
<feature type="transmembrane region" description="Helical" evidence="10">
    <location>
        <begin position="122"/>
        <end position="144"/>
    </location>
</feature>
<dbReference type="InterPro" id="IPR016169">
    <property type="entry name" value="FAD-bd_PCMH_sub2"/>
</dbReference>
<dbReference type="PANTHER" id="PTHR22777:SF17">
    <property type="entry name" value="UPF0053 PROTEIN SLL0260"/>
    <property type="match status" value="1"/>
</dbReference>
<dbReference type="GO" id="GO:0005886">
    <property type="term" value="C:plasma membrane"/>
    <property type="evidence" value="ECO:0007669"/>
    <property type="project" value="TreeGrafter"/>
</dbReference>
<dbReference type="InterPro" id="IPR005170">
    <property type="entry name" value="Transptr-assoc_dom"/>
</dbReference>
<evidence type="ECO:0000256" key="2">
    <source>
        <dbReference type="ARBA" id="ARBA00006337"/>
    </source>
</evidence>
<dbReference type="SMART" id="SM00116">
    <property type="entry name" value="CBS"/>
    <property type="match status" value="2"/>
</dbReference>
<dbReference type="FunFam" id="3.10.580.10:FF:000002">
    <property type="entry name" value="Magnesium/cobalt efflux protein CorC"/>
    <property type="match status" value="1"/>
</dbReference>
<dbReference type="Proteomes" id="UP001205748">
    <property type="component" value="Unassembled WGS sequence"/>
</dbReference>
<evidence type="ECO:0000256" key="6">
    <source>
        <dbReference type="ARBA" id="ARBA00023122"/>
    </source>
</evidence>
<keyword evidence="4" id="KW-0677">Repeat</keyword>
<comment type="caution">
    <text evidence="13">The sequence shown here is derived from an EMBL/GenBank/DDBJ whole genome shotgun (WGS) entry which is preliminary data.</text>
</comment>
<feature type="domain" description="CBS" evidence="11">
    <location>
        <begin position="267"/>
        <end position="327"/>
    </location>
</feature>
<dbReference type="Pfam" id="PF03471">
    <property type="entry name" value="CorC_HlyC"/>
    <property type="match status" value="1"/>
</dbReference>
<dbReference type="Pfam" id="PF00571">
    <property type="entry name" value="CBS"/>
    <property type="match status" value="1"/>
</dbReference>
<dbReference type="SMART" id="SM01091">
    <property type="entry name" value="CorC_HlyC"/>
    <property type="match status" value="1"/>
</dbReference>
<evidence type="ECO:0000256" key="9">
    <source>
        <dbReference type="PROSITE-ProRule" id="PRU01193"/>
    </source>
</evidence>
<dbReference type="InterPro" id="IPR036318">
    <property type="entry name" value="FAD-bd_PCMH-like_sf"/>
</dbReference>
<reference evidence="13" key="1">
    <citation type="submission" date="2022-07" db="EMBL/GenBank/DDBJ databases">
        <title>Enhanced cultured diversity of the mouse gut microbiota enables custom-made synthetic communities.</title>
        <authorList>
            <person name="Afrizal A."/>
        </authorList>
    </citation>
    <scope>NUCLEOTIDE SEQUENCE</scope>
    <source>
        <strain evidence="13">DSM 28593</strain>
    </source>
</reference>
<dbReference type="Gene3D" id="3.30.465.10">
    <property type="match status" value="1"/>
</dbReference>
<keyword evidence="14" id="KW-1185">Reference proteome</keyword>
<keyword evidence="7 9" id="KW-0472">Membrane</keyword>
<evidence type="ECO:0000256" key="10">
    <source>
        <dbReference type="SAM" id="Phobius"/>
    </source>
</evidence>
<protein>
    <submittedName>
        <fullName evidence="13">Hemolysin family protein</fullName>
    </submittedName>
</protein>
<evidence type="ECO:0000259" key="11">
    <source>
        <dbReference type="PROSITE" id="PS51371"/>
    </source>
</evidence>
<sequence length="417" mass="47413">MDSHSITMIIVIATLILMSSYFSATETAFSSLNRIRLKNLANHDKKAKLALSLSENYDMLLSTILIGNNIVNIVSASLATVLFVKYYDNAGVTISTIVMTVLVLIFGEISPKSLAKESPESFAMFSAPMIRFFMFIFTPLNFIFMQWKNILSKIFKVSEDRRITEDELLTIVDEAQNEGGIDEHEGELIRSAIEFNDLDVNDVLTPRVDVVAVDITYSNEEIDELFTESGYSRMPIYKNSIDNIMGVLHEKNFNLYLKGKGRSIEDIIKPVVFATPTMKISKLLKLLQKTKCHMAVITDEYGGTVGIVTLEDILEELVGEIWDEHDEIVEEFIKIKENEYKISCSANIDKMFELFHIHREYNSNTVSGFVIEELGKIPNEGDQFIYENLKITVTKIDFRRVLEINVQVLPEEEYATG</sequence>
<evidence type="ECO:0000313" key="14">
    <source>
        <dbReference type="Proteomes" id="UP001205748"/>
    </source>
</evidence>
<dbReference type="EMBL" id="JANKAS010000016">
    <property type="protein sequence ID" value="MCR1899946.1"/>
    <property type="molecule type" value="Genomic_DNA"/>
</dbReference>
<feature type="transmembrane region" description="Helical" evidence="10">
    <location>
        <begin position="91"/>
        <end position="110"/>
    </location>
</feature>
<dbReference type="PROSITE" id="PS51371">
    <property type="entry name" value="CBS"/>
    <property type="match status" value="1"/>
</dbReference>
<evidence type="ECO:0000256" key="1">
    <source>
        <dbReference type="ARBA" id="ARBA00004141"/>
    </source>
</evidence>
<dbReference type="CDD" id="cd04590">
    <property type="entry name" value="CBS_pair_CorC_HlyC_assoc"/>
    <property type="match status" value="1"/>
</dbReference>
<dbReference type="InterPro" id="IPR000644">
    <property type="entry name" value="CBS_dom"/>
</dbReference>
<name>A0AAE3HG13_9FIRM</name>
<evidence type="ECO:0000256" key="4">
    <source>
        <dbReference type="ARBA" id="ARBA00022737"/>
    </source>
</evidence>